<evidence type="ECO:0000256" key="1">
    <source>
        <dbReference type="SAM" id="MobiDB-lite"/>
    </source>
</evidence>
<protein>
    <recommendedName>
        <fullName evidence="6">Highly acidic protein</fullName>
    </recommendedName>
</protein>
<organism evidence="3 4">
    <name type="scientific">Helicobacter cappadocius</name>
    <dbReference type="NCBI Taxonomy" id="3063998"/>
    <lineage>
        <taxon>Bacteria</taxon>
        <taxon>Pseudomonadati</taxon>
        <taxon>Campylobacterota</taxon>
        <taxon>Epsilonproteobacteria</taxon>
        <taxon>Campylobacterales</taxon>
        <taxon>Helicobacteraceae</taxon>
        <taxon>Helicobacter</taxon>
    </lineage>
</organism>
<reference evidence="2 4" key="3">
    <citation type="journal article" date="2024" name="Syst. Appl. Microbiol.">
        <title>Helicobacter cappadocius sp. nov., from lizards: The first psychrotrophic Helicobacter species.</title>
        <authorList>
            <person name="Aydin F."/>
            <person name="Tarhane S."/>
            <person name="Karakaya E."/>
            <person name="Abay S."/>
            <person name="Kayman T."/>
            <person name="Guran O."/>
            <person name="Bozkurt E."/>
            <person name="Uzum N."/>
            <person name="Avci A."/>
            <person name="Olgun K."/>
            <person name="Jablonski D."/>
            <person name="Guran C."/>
            <person name="Burcin Saticioglu I."/>
        </authorList>
    </citation>
    <scope>NUCLEOTIDE SEQUENCE [LARGE SCALE GENOMIC DNA]</scope>
    <source>
        <strain evidence="2">Faydin-H75</strain>
        <strain evidence="4">faydin-H76</strain>
    </source>
</reference>
<keyword evidence="5" id="KW-1185">Reference proteome</keyword>
<feature type="region of interest" description="Disordered" evidence="1">
    <location>
        <begin position="1"/>
        <end position="54"/>
    </location>
</feature>
<evidence type="ECO:0000313" key="4">
    <source>
        <dbReference type="Proteomes" id="UP001177258"/>
    </source>
</evidence>
<evidence type="ECO:0000313" key="2">
    <source>
        <dbReference type="EMBL" id="MDO7253212.1"/>
    </source>
</evidence>
<evidence type="ECO:0008006" key="6">
    <source>
        <dbReference type="Google" id="ProtNLM"/>
    </source>
</evidence>
<evidence type="ECO:0000313" key="5">
    <source>
        <dbReference type="Proteomes" id="UP001240777"/>
    </source>
</evidence>
<proteinExistence type="predicted"/>
<evidence type="ECO:0000313" key="3">
    <source>
        <dbReference type="EMBL" id="MDP2539136.1"/>
    </source>
</evidence>
<accession>A0AA90TBU0</accession>
<dbReference type="RefSeq" id="WP_305517059.1">
    <property type="nucleotide sequence ID" value="NZ_JAUPEV010000006.1"/>
</dbReference>
<reference evidence="3 5" key="1">
    <citation type="submission" date="2023-07" db="EMBL/GenBank/DDBJ databases">
        <title>Unpublished Manusciprt.</title>
        <authorList>
            <person name="Aydin F."/>
            <person name="Tarhane S."/>
            <person name="Saticioglu I.B."/>
            <person name="Karakaya E."/>
            <person name="Abay S."/>
            <person name="Guran O."/>
            <person name="Bozkurt E."/>
            <person name="Uzum N."/>
            <person name="Olgun K."/>
            <person name="Jablonski D."/>
        </authorList>
    </citation>
    <scope>NUCLEOTIDE SEQUENCE</scope>
    <source>
        <strain evidence="5">faydin-H75</strain>
        <strain evidence="3">Faydin-H76</strain>
    </source>
</reference>
<dbReference type="AlphaFoldDB" id="A0AA90TBU0"/>
<comment type="caution">
    <text evidence="3">The sequence shown here is derived from an EMBL/GenBank/DDBJ whole genome shotgun (WGS) entry which is preliminary data.</text>
</comment>
<dbReference type="EMBL" id="JAUYZK010000006">
    <property type="protein sequence ID" value="MDP2539136.1"/>
    <property type="molecule type" value="Genomic_DNA"/>
</dbReference>
<dbReference type="Proteomes" id="UP001240777">
    <property type="component" value="Unassembled WGS sequence"/>
</dbReference>
<sequence length="54" mass="6636">MLETYTYKMYEDDEIEDEGFDDEYQDCDDEDEVPSYNGYDDDDYQNADEEYEEE</sequence>
<gene>
    <name evidence="2" type="ORF">Q5I04_04725</name>
    <name evidence="3" type="ORF">Q5I06_05040</name>
</gene>
<reference evidence="2" key="2">
    <citation type="submission" date="2023-07" db="EMBL/GenBank/DDBJ databases">
        <authorList>
            <person name="Aydin F."/>
            <person name="Tarhane S."/>
            <person name="Saticioglu I.B."/>
            <person name="Karakaya E."/>
            <person name="Abay S."/>
            <person name="Guran O."/>
            <person name="Bozkurt E."/>
            <person name="Uzum N."/>
            <person name="Olgun K."/>
            <person name="Jablonski D."/>
        </authorList>
    </citation>
    <scope>NUCLEOTIDE SEQUENCE</scope>
    <source>
        <strain evidence="2">Faydin-H75</strain>
    </source>
</reference>
<name>A0AA90TBU0_9HELI</name>
<dbReference type="EMBL" id="JAUPEV010000006">
    <property type="protein sequence ID" value="MDO7253212.1"/>
    <property type="molecule type" value="Genomic_DNA"/>
</dbReference>
<feature type="compositionally biased region" description="Acidic residues" evidence="1">
    <location>
        <begin position="11"/>
        <end position="54"/>
    </location>
</feature>
<dbReference type="Proteomes" id="UP001177258">
    <property type="component" value="Unassembled WGS sequence"/>
</dbReference>